<feature type="domain" description="Aminoglycoside phosphotransferase" evidence="1">
    <location>
        <begin position="102"/>
        <end position="162"/>
    </location>
</feature>
<evidence type="ECO:0000259" key="1">
    <source>
        <dbReference type="Pfam" id="PF01636"/>
    </source>
</evidence>
<dbReference type="InterPro" id="IPR011009">
    <property type="entry name" value="Kinase-like_dom_sf"/>
</dbReference>
<dbReference type="SUPFAM" id="SSF56112">
    <property type="entry name" value="Protein kinase-like (PK-like)"/>
    <property type="match status" value="1"/>
</dbReference>
<organism evidence="2 3">
    <name type="scientific">Cryobacterium algoritolerans</name>
    <dbReference type="NCBI Taxonomy" id="1259184"/>
    <lineage>
        <taxon>Bacteria</taxon>
        <taxon>Bacillati</taxon>
        <taxon>Actinomycetota</taxon>
        <taxon>Actinomycetes</taxon>
        <taxon>Micrococcales</taxon>
        <taxon>Microbacteriaceae</taxon>
        <taxon>Cryobacterium</taxon>
    </lineage>
</organism>
<keyword evidence="2" id="KW-0808">Transferase</keyword>
<evidence type="ECO:0000313" key="2">
    <source>
        <dbReference type="EMBL" id="TFC20807.1"/>
    </source>
</evidence>
<comment type="caution">
    <text evidence="2">The sequence shown here is derived from an EMBL/GenBank/DDBJ whole genome shotgun (WGS) entry which is preliminary data.</text>
</comment>
<dbReference type="InterPro" id="IPR002575">
    <property type="entry name" value="Aminoglycoside_PTrfase"/>
</dbReference>
<reference evidence="2 3" key="1">
    <citation type="submission" date="2019-03" db="EMBL/GenBank/DDBJ databases">
        <title>Genomics of glacier-inhabiting Cryobacterium strains.</title>
        <authorList>
            <person name="Liu Q."/>
            <person name="Xin Y.-H."/>
        </authorList>
    </citation>
    <scope>NUCLEOTIDE SEQUENCE [LARGE SCALE GENOMIC DNA]</scope>
    <source>
        <strain evidence="2 3">MDT1-3</strain>
    </source>
</reference>
<proteinExistence type="predicted"/>
<dbReference type="Gene3D" id="3.90.1200.10">
    <property type="match status" value="1"/>
</dbReference>
<dbReference type="Pfam" id="PF01636">
    <property type="entry name" value="APH"/>
    <property type="match status" value="1"/>
</dbReference>
<sequence length="247" mass="27562">MMNEEALTGGNSHSVVRVGDTVRRPTGMWTPAVHRFLTTLRDAGIVEVPELLGLDEHGREVLAFLPGEVGNYPIPAWMWSPTILQEAGALLRRVHDASVPIAHLPAHWQLPTHHPVEVVCLNDVAPYNMVFQAGHLTGLIDFDTASPGPRIWDFAYLAYRLVPLGEYADDHSPRADARTDRLEALIRAYGHPFEPEAVLRVAAERLDDLAEFTDRRAADTGRTEFIGHAALYRRDRDFLRGLVSEGH</sequence>
<dbReference type="AlphaFoldDB" id="A0A4R8WYE5"/>
<gene>
    <name evidence="2" type="ORF">E3O19_01035</name>
</gene>
<accession>A0A4R8WYE5</accession>
<dbReference type="Proteomes" id="UP000298412">
    <property type="component" value="Unassembled WGS sequence"/>
</dbReference>
<dbReference type="EMBL" id="SOFP01000008">
    <property type="protein sequence ID" value="TFC20807.1"/>
    <property type="molecule type" value="Genomic_DNA"/>
</dbReference>
<dbReference type="OrthoDB" id="236897at2"/>
<dbReference type="GO" id="GO:0016740">
    <property type="term" value="F:transferase activity"/>
    <property type="evidence" value="ECO:0007669"/>
    <property type="project" value="UniProtKB-KW"/>
</dbReference>
<name>A0A4R8WYE5_9MICO</name>
<evidence type="ECO:0000313" key="3">
    <source>
        <dbReference type="Proteomes" id="UP000298412"/>
    </source>
</evidence>
<keyword evidence="3" id="KW-1185">Reference proteome</keyword>
<protein>
    <submittedName>
        <fullName evidence="2">Aminoglycoside phosphotransferase family protein</fullName>
    </submittedName>
</protein>